<feature type="compositionally biased region" description="Polar residues" evidence="1">
    <location>
        <begin position="15"/>
        <end position="25"/>
    </location>
</feature>
<organism evidence="2 3">
    <name type="scientific">Vitreoscilla filiformis</name>
    <dbReference type="NCBI Taxonomy" id="63"/>
    <lineage>
        <taxon>Bacteria</taxon>
        <taxon>Pseudomonadati</taxon>
        <taxon>Pseudomonadota</taxon>
        <taxon>Betaproteobacteria</taxon>
        <taxon>Neisseriales</taxon>
        <taxon>Neisseriaceae</taxon>
        <taxon>Vitreoscilla</taxon>
    </lineage>
</organism>
<dbReference type="AlphaFoldDB" id="A0A221KBC1"/>
<dbReference type="Pfam" id="PF13148">
    <property type="entry name" value="DUF3987"/>
    <property type="match status" value="1"/>
</dbReference>
<evidence type="ECO:0000313" key="2">
    <source>
        <dbReference type="EMBL" id="ASM76331.1"/>
    </source>
</evidence>
<evidence type="ECO:0008006" key="4">
    <source>
        <dbReference type="Google" id="ProtNLM"/>
    </source>
</evidence>
<dbReference type="InterPro" id="IPR025048">
    <property type="entry name" value="DUF3987"/>
</dbReference>
<sequence>MSRNPPDDLTRLQLAATSPDTTQPDGTPWPHPSPLPCELPPVKAFAFALLPDALRPWVEDIAHRMQCPPDFPAVGAVVALSSLMGARAVMRPKTRDDWQVTPNVWGAVVGRPGVMKSPALAQVLAPLTRLESQATECWQAEHQNWRIDTQLIELQSEQKRKEAKAAAAKDTAKARHLLEQAESTDTPTEPTARRFIANDTTVEKLGEMLERHPWGLLSFRDELYGLLRDMDKQGQESARAFYLQAYDGDKGYTFDRIGRGTVRIPRVCLAMLGGIQPGRIQSYVREAVGGGAADDGLLQRFGLLVWPDIIREFKLVDEWPNTQARQQAWAVFERLATLEADDNSPQVWSFTPDAQALFAQWLEPFETEIRGDELHPALVSHLSKYRKLVPALALIFALVDTPNNARKIGVRELIRALSWAEYLRTHAERLYAVAVTPASGTAHALLNKIKAGKLTGTDGARLSQFAPRQVAVKGWAGLTSSEDARKASELLADFGWLVKFTPSPNPSGGRPAGDVFLVNPAVWEGTA</sequence>
<reference evidence="2 3" key="1">
    <citation type="submission" date="2017-07" db="EMBL/GenBank/DDBJ databases">
        <title>Complete Genome Sequence of the cosmetic ferment Vitreoscilla filiformis (ATCC15551).</title>
        <authorList>
            <person name="Contreras S."/>
            <person name="Sagory-Zalkind P."/>
            <person name="Blanquart H."/>
            <person name="Iltis A."/>
            <person name="Morand S.C."/>
        </authorList>
    </citation>
    <scope>NUCLEOTIDE SEQUENCE [LARGE SCALE GENOMIC DNA]</scope>
    <source>
        <strain evidence="2 3">ATCC 15551</strain>
    </source>
</reference>
<evidence type="ECO:0000313" key="3">
    <source>
        <dbReference type="Proteomes" id="UP000199729"/>
    </source>
</evidence>
<name>A0A221KBC1_VITFI</name>
<dbReference type="Proteomes" id="UP000199729">
    <property type="component" value="Chromosome"/>
</dbReference>
<dbReference type="EMBL" id="CP022423">
    <property type="protein sequence ID" value="ASM76331.1"/>
    <property type="molecule type" value="Genomic_DNA"/>
</dbReference>
<feature type="region of interest" description="Disordered" evidence="1">
    <location>
        <begin position="1"/>
        <end position="33"/>
    </location>
</feature>
<protein>
    <recommendedName>
        <fullName evidence="4">DUF3987 domain-containing protein</fullName>
    </recommendedName>
</protein>
<dbReference type="KEGG" id="vff:VITFI_CDS0552"/>
<dbReference type="OrthoDB" id="110640at2"/>
<dbReference type="RefSeq" id="WP_089415712.1">
    <property type="nucleotide sequence ID" value="NZ_CP022423.1"/>
</dbReference>
<keyword evidence="3" id="KW-1185">Reference proteome</keyword>
<proteinExistence type="predicted"/>
<feature type="compositionally biased region" description="Basic and acidic residues" evidence="1">
    <location>
        <begin position="1"/>
        <end position="10"/>
    </location>
</feature>
<accession>A0A221KBC1</accession>
<evidence type="ECO:0000256" key="1">
    <source>
        <dbReference type="SAM" id="MobiDB-lite"/>
    </source>
</evidence>
<gene>
    <name evidence="2" type="ORF">VITFI_CDS0552</name>
</gene>